<evidence type="ECO:0000313" key="1">
    <source>
        <dbReference type="EMBL" id="MBT8550545.1"/>
    </source>
</evidence>
<evidence type="ECO:0000313" key="2">
    <source>
        <dbReference type="Proteomes" id="UP000783102"/>
    </source>
</evidence>
<accession>A0A9Q2WHG6</accession>
<dbReference type="AlphaFoldDB" id="A0A9Q2WHG6"/>
<dbReference type="Proteomes" id="UP000783102">
    <property type="component" value="Unassembled WGS sequence"/>
</dbReference>
<gene>
    <name evidence="1" type="ORF">G6731_01030</name>
</gene>
<reference evidence="1" key="1">
    <citation type="journal article" date="2021" name="Genome Biol. Evol.">
        <title>Continental-Scale Gene Flow Prevents Allopatric Divergence of Pelagic Freshwater Bacteria.</title>
        <authorList>
            <person name="Hoetzinger M."/>
            <person name="Pitt A."/>
            <person name="Huemer A."/>
            <person name="Hahn M.W."/>
        </authorList>
    </citation>
    <scope>NUCLEOTIDE SEQUENCE</scope>
    <source>
        <strain evidence="1">SM1-W8</strain>
    </source>
</reference>
<dbReference type="EMBL" id="JAANEY010000001">
    <property type="protein sequence ID" value="MBT8550545.1"/>
    <property type="molecule type" value="Genomic_DNA"/>
</dbReference>
<sequence>MSVKCAFLKYDWDTPAPEYKDIDFNFGKSGKVIYGGGKRKSKNTPYLDKLHTISYGFQHFVEILFPNTKNDIYDNFELYLFDKDAHETMLYLKYPQTITHFVIDDDLIDAIHHLDWSYQHLVRYLRDLEGTTNSLNFFVEKDISDNKFQKSFPAYIKANEKLKDAVVSASQRIADNAGLIFKSGW</sequence>
<organism evidence="1 2">
    <name type="scientific">Polynucleobacter paneuropaeus</name>
    <dbReference type="NCBI Taxonomy" id="2527775"/>
    <lineage>
        <taxon>Bacteria</taxon>
        <taxon>Pseudomonadati</taxon>
        <taxon>Pseudomonadota</taxon>
        <taxon>Betaproteobacteria</taxon>
        <taxon>Burkholderiales</taxon>
        <taxon>Burkholderiaceae</taxon>
        <taxon>Polynucleobacter</taxon>
    </lineage>
</organism>
<name>A0A9Q2WHG6_9BURK</name>
<comment type="caution">
    <text evidence="1">The sequence shown here is derived from an EMBL/GenBank/DDBJ whole genome shotgun (WGS) entry which is preliminary data.</text>
</comment>
<proteinExistence type="predicted"/>
<protein>
    <submittedName>
        <fullName evidence="1">Uncharacterized protein</fullName>
    </submittedName>
</protein>